<name>A0A3M7SS51_BRAPC</name>
<protein>
    <submittedName>
        <fullName evidence="1">Uncharacterized protein</fullName>
    </submittedName>
</protein>
<comment type="caution">
    <text evidence="1">The sequence shown here is derived from an EMBL/GenBank/DDBJ whole genome shotgun (WGS) entry which is preliminary data.</text>
</comment>
<keyword evidence="2" id="KW-1185">Reference proteome</keyword>
<reference evidence="1 2" key="1">
    <citation type="journal article" date="2018" name="Sci. Rep.">
        <title>Genomic signatures of local adaptation to the degree of environmental predictability in rotifers.</title>
        <authorList>
            <person name="Franch-Gras L."/>
            <person name="Hahn C."/>
            <person name="Garcia-Roger E.M."/>
            <person name="Carmona M.J."/>
            <person name="Serra M."/>
            <person name="Gomez A."/>
        </authorList>
    </citation>
    <scope>NUCLEOTIDE SEQUENCE [LARGE SCALE GENOMIC DNA]</scope>
    <source>
        <strain evidence="1">HYR1</strain>
    </source>
</reference>
<evidence type="ECO:0000313" key="1">
    <source>
        <dbReference type="EMBL" id="RNA38576.1"/>
    </source>
</evidence>
<accession>A0A3M7SS51</accession>
<sequence>MERQKINVAHTLIKKTKSFFLKVMANIQNLVSDLKNFETKHCCRLTCLSGFITYFSIISQSHQLHFRKKCLKCSTYLSMRDQDHNRNLFLI</sequence>
<dbReference type="EMBL" id="REGN01000854">
    <property type="protein sequence ID" value="RNA38576.1"/>
    <property type="molecule type" value="Genomic_DNA"/>
</dbReference>
<gene>
    <name evidence="1" type="ORF">BpHYR1_039542</name>
</gene>
<dbReference type="AlphaFoldDB" id="A0A3M7SS51"/>
<organism evidence="1 2">
    <name type="scientific">Brachionus plicatilis</name>
    <name type="common">Marine rotifer</name>
    <name type="synonym">Brachionus muelleri</name>
    <dbReference type="NCBI Taxonomy" id="10195"/>
    <lineage>
        <taxon>Eukaryota</taxon>
        <taxon>Metazoa</taxon>
        <taxon>Spiralia</taxon>
        <taxon>Gnathifera</taxon>
        <taxon>Rotifera</taxon>
        <taxon>Eurotatoria</taxon>
        <taxon>Monogononta</taxon>
        <taxon>Pseudotrocha</taxon>
        <taxon>Ploima</taxon>
        <taxon>Brachionidae</taxon>
        <taxon>Brachionus</taxon>
    </lineage>
</organism>
<evidence type="ECO:0000313" key="2">
    <source>
        <dbReference type="Proteomes" id="UP000276133"/>
    </source>
</evidence>
<proteinExistence type="predicted"/>
<dbReference type="Proteomes" id="UP000276133">
    <property type="component" value="Unassembled WGS sequence"/>
</dbReference>